<dbReference type="Proteomes" id="UP001219537">
    <property type="component" value="Plasmid p_1"/>
</dbReference>
<dbReference type="EMBL" id="CP117990">
    <property type="protein sequence ID" value="WDG11971.1"/>
    <property type="molecule type" value="Genomic_DNA"/>
</dbReference>
<dbReference type="RefSeq" id="WP_086370841.1">
    <property type="nucleotide sequence ID" value="NZ_CP021147.1"/>
</dbReference>
<geneLocation type="plasmid" evidence="2 3">
    <name>p_1</name>
</geneLocation>
<name>A0AAQ3B3A1_9VIBR</name>
<dbReference type="Pfam" id="PF11660">
    <property type="entry name" value="DUF3262"/>
    <property type="match status" value="1"/>
</dbReference>
<keyword evidence="1" id="KW-0472">Membrane</keyword>
<reference evidence="2" key="1">
    <citation type="submission" date="2023-02" db="EMBL/GenBank/DDBJ databases">
        <title>Isolation, identification, and genome analysis of Vibrio campbellii in the Penaeus vannamei larvae stage.</title>
        <authorList>
            <person name="Huang T."/>
            <person name="Zhang B."/>
        </authorList>
    </citation>
    <scope>NUCLEOTIDE SEQUENCE</scope>
    <source>
        <strain evidence="2">20220413_1</strain>
        <plasmid evidence="2">p_1</plasmid>
    </source>
</reference>
<dbReference type="InterPro" id="IPR021676">
    <property type="entry name" value="DUF3262"/>
</dbReference>
<proteinExistence type="predicted"/>
<evidence type="ECO:0000256" key="1">
    <source>
        <dbReference type="SAM" id="Phobius"/>
    </source>
</evidence>
<organism evidence="2 3">
    <name type="scientific">Vibrio campbellii</name>
    <dbReference type="NCBI Taxonomy" id="680"/>
    <lineage>
        <taxon>Bacteria</taxon>
        <taxon>Pseudomonadati</taxon>
        <taxon>Pseudomonadota</taxon>
        <taxon>Gammaproteobacteria</taxon>
        <taxon>Vibrionales</taxon>
        <taxon>Vibrionaceae</taxon>
        <taxon>Vibrio</taxon>
    </lineage>
</organism>
<keyword evidence="2" id="KW-0614">Plasmid</keyword>
<accession>A0AAQ3B3A1</accession>
<protein>
    <submittedName>
        <fullName evidence="2">TIGR03758 family integrating conjugative element protein</fullName>
    </submittedName>
</protein>
<evidence type="ECO:0000313" key="3">
    <source>
        <dbReference type="Proteomes" id="UP001219537"/>
    </source>
</evidence>
<keyword evidence="1" id="KW-0812">Transmembrane</keyword>
<keyword evidence="1" id="KW-1133">Transmembrane helix</keyword>
<evidence type="ECO:0000313" key="2">
    <source>
        <dbReference type="EMBL" id="WDG11971.1"/>
    </source>
</evidence>
<dbReference type="AlphaFoldDB" id="A0AAQ3B3A1"/>
<feature type="transmembrane region" description="Helical" evidence="1">
    <location>
        <begin position="18"/>
        <end position="39"/>
    </location>
</feature>
<gene>
    <name evidence="2" type="ORF">PUN50_27140</name>
</gene>
<dbReference type="NCBIfam" id="TIGR03758">
    <property type="entry name" value="conj_TIGR03758"/>
    <property type="match status" value="1"/>
</dbReference>
<sequence length="80" mass="9275">MNDPLVAFEHGAGFDAQFLALVLAGIASAFLMAWMLWVFWSGYRGMKNKKVTKEVFRRLVFRAVFIFLVLQWFLYYGVSS</sequence>
<feature type="transmembrane region" description="Helical" evidence="1">
    <location>
        <begin position="59"/>
        <end position="78"/>
    </location>
</feature>